<accession>A0A672HJN1</accession>
<name>A0A672HJN1_SALFA</name>
<proteinExistence type="predicted"/>
<protein>
    <recommendedName>
        <fullName evidence="1">Kinesin-like protein KIF6/9 C-terminal domain-containing protein</fullName>
    </recommendedName>
</protein>
<dbReference type="InParanoid" id="A0A672HJN1"/>
<sequence>MYDEEPTALICPAFEIFVRNREDHLTVEDNLTLLKQRLVVTSLQLWQTIIINPTSSAVCSTGKCGVYFWLSHIAYSTFGRLKALRTEIEHLQLLLERAKVKLHKDFLKWWDQQASHLQRRASQAVRRSTSLSPTPLLQSFLLFLPFLHLCSDRSPSLANNLQLPPCLFPWSKQQLPAVTECPALDAAATTPSSIPLTGDQQVDADILAFVRARQNLLTLIHLYCSVPFPQNSFTKR</sequence>
<dbReference type="Proteomes" id="UP000472267">
    <property type="component" value="Chromosome 19"/>
</dbReference>
<reference evidence="2" key="1">
    <citation type="submission" date="2019-06" db="EMBL/GenBank/DDBJ databases">
        <authorList>
            <consortium name="Wellcome Sanger Institute Data Sharing"/>
        </authorList>
    </citation>
    <scope>NUCLEOTIDE SEQUENCE [LARGE SCALE GENOMIC DNA]</scope>
</reference>
<feature type="domain" description="Kinesin-like protein KIF6/9 C-terminal" evidence="1">
    <location>
        <begin position="76"/>
        <end position="118"/>
    </location>
</feature>
<dbReference type="InterPro" id="IPR056524">
    <property type="entry name" value="KIF6/9_C"/>
</dbReference>
<evidence type="ECO:0000313" key="2">
    <source>
        <dbReference type="Ensembl" id="ENSSFAP00005029149.1"/>
    </source>
</evidence>
<dbReference type="Ensembl" id="ENSSFAT00005030219.1">
    <property type="protein sequence ID" value="ENSSFAP00005029149.1"/>
    <property type="gene ID" value="ENSSFAG00005014824.1"/>
</dbReference>
<keyword evidence="3" id="KW-1185">Reference proteome</keyword>
<dbReference type="AlphaFoldDB" id="A0A672HJN1"/>
<reference evidence="2" key="2">
    <citation type="submission" date="2025-08" db="UniProtKB">
        <authorList>
            <consortium name="Ensembl"/>
        </authorList>
    </citation>
    <scope>IDENTIFICATION</scope>
</reference>
<dbReference type="Pfam" id="PF23735">
    <property type="entry name" value="KIF9"/>
    <property type="match status" value="1"/>
</dbReference>
<evidence type="ECO:0000313" key="3">
    <source>
        <dbReference type="Proteomes" id="UP000472267"/>
    </source>
</evidence>
<organism evidence="2 3">
    <name type="scientific">Salarias fasciatus</name>
    <name type="common">Jewelled blenny</name>
    <name type="synonym">Blennius fasciatus</name>
    <dbReference type="NCBI Taxonomy" id="181472"/>
    <lineage>
        <taxon>Eukaryota</taxon>
        <taxon>Metazoa</taxon>
        <taxon>Chordata</taxon>
        <taxon>Craniata</taxon>
        <taxon>Vertebrata</taxon>
        <taxon>Euteleostomi</taxon>
        <taxon>Actinopterygii</taxon>
        <taxon>Neopterygii</taxon>
        <taxon>Teleostei</taxon>
        <taxon>Neoteleostei</taxon>
        <taxon>Acanthomorphata</taxon>
        <taxon>Ovalentaria</taxon>
        <taxon>Blenniimorphae</taxon>
        <taxon>Blenniiformes</taxon>
        <taxon>Blennioidei</taxon>
        <taxon>Blenniidae</taxon>
        <taxon>Salariinae</taxon>
        <taxon>Salarias</taxon>
    </lineage>
</organism>
<evidence type="ECO:0000259" key="1">
    <source>
        <dbReference type="Pfam" id="PF23735"/>
    </source>
</evidence>
<reference evidence="2" key="3">
    <citation type="submission" date="2025-09" db="UniProtKB">
        <authorList>
            <consortium name="Ensembl"/>
        </authorList>
    </citation>
    <scope>IDENTIFICATION</scope>
</reference>